<gene>
    <name evidence="3" type="ORF">DERYTH_LOCUS18041</name>
</gene>
<feature type="domain" description="MD-2-related lipid-recognition" evidence="2">
    <location>
        <begin position="29"/>
        <end position="120"/>
    </location>
</feature>
<keyword evidence="4" id="KW-1185">Reference proteome</keyword>
<feature type="chain" id="PRO_5040236058" evidence="1">
    <location>
        <begin position="21"/>
        <end position="150"/>
    </location>
</feature>
<evidence type="ECO:0000256" key="1">
    <source>
        <dbReference type="SAM" id="SignalP"/>
    </source>
</evidence>
<sequence length="150" mass="16297">MNQKFIFAFILLFAISVTNAITLKKRTTEFLKCNSLDPLSFISVIVSPNPPVPGQNATFSVSGVLGQDIKENGVIIIAFRTDDCVPLGVYPTTSVPPTKAGIYFGATIEATVPRNFKLHNSTVYYINAYLENGNVPIGCAEACFGQRCKN</sequence>
<dbReference type="Proteomes" id="UP000789405">
    <property type="component" value="Unassembled WGS sequence"/>
</dbReference>
<feature type="signal peptide" evidence="1">
    <location>
        <begin position="1"/>
        <end position="20"/>
    </location>
</feature>
<evidence type="ECO:0000313" key="4">
    <source>
        <dbReference type="Proteomes" id="UP000789405"/>
    </source>
</evidence>
<comment type="caution">
    <text evidence="3">The sequence shown here is derived from an EMBL/GenBank/DDBJ whole genome shotgun (WGS) entry which is preliminary data.</text>
</comment>
<dbReference type="AlphaFoldDB" id="A0A9N9J4J7"/>
<reference evidence="3" key="1">
    <citation type="submission" date="2021-06" db="EMBL/GenBank/DDBJ databases">
        <authorList>
            <person name="Kallberg Y."/>
            <person name="Tangrot J."/>
            <person name="Rosling A."/>
        </authorList>
    </citation>
    <scope>NUCLEOTIDE SEQUENCE</scope>
    <source>
        <strain evidence="3">MA453B</strain>
    </source>
</reference>
<organism evidence="3 4">
    <name type="scientific">Dentiscutata erythropus</name>
    <dbReference type="NCBI Taxonomy" id="1348616"/>
    <lineage>
        <taxon>Eukaryota</taxon>
        <taxon>Fungi</taxon>
        <taxon>Fungi incertae sedis</taxon>
        <taxon>Mucoromycota</taxon>
        <taxon>Glomeromycotina</taxon>
        <taxon>Glomeromycetes</taxon>
        <taxon>Diversisporales</taxon>
        <taxon>Gigasporaceae</taxon>
        <taxon>Dentiscutata</taxon>
    </lineage>
</organism>
<accession>A0A9N9J4J7</accession>
<protein>
    <submittedName>
        <fullName evidence="3">14149_t:CDS:1</fullName>
    </submittedName>
</protein>
<name>A0A9N9J4J7_9GLOM</name>
<dbReference type="Pfam" id="PF02221">
    <property type="entry name" value="E1_DerP2_DerF2"/>
    <property type="match status" value="1"/>
</dbReference>
<dbReference type="InterPro" id="IPR003172">
    <property type="entry name" value="ML_dom"/>
</dbReference>
<keyword evidence="1" id="KW-0732">Signal</keyword>
<dbReference type="EMBL" id="CAJVPY010017753">
    <property type="protein sequence ID" value="CAG8763521.1"/>
    <property type="molecule type" value="Genomic_DNA"/>
</dbReference>
<proteinExistence type="predicted"/>
<evidence type="ECO:0000313" key="3">
    <source>
        <dbReference type="EMBL" id="CAG8763521.1"/>
    </source>
</evidence>
<evidence type="ECO:0000259" key="2">
    <source>
        <dbReference type="Pfam" id="PF02221"/>
    </source>
</evidence>